<dbReference type="GO" id="GO:0061672">
    <property type="term" value="C:glutathione hydrolase complex"/>
    <property type="evidence" value="ECO:0007669"/>
    <property type="project" value="TreeGrafter"/>
</dbReference>
<evidence type="ECO:0000256" key="1">
    <source>
        <dbReference type="ARBA" id="ARBA00022962"/>
    </source>
</evidence>
<dbReference type="AlphaFoldDB" id="D8LKF2"/>
<protein>
    <recommendedName>
        <fullName evidence="7">Glutamine amidotransferase type-2 domain-containing protein</fullName>
    </recommendedName>
</protein>
<dbReference type="InterPro" id="IPR002889">
    <property type="entry name" value="WSC_carb-bd"/>
</dbReference>
<evidence type="ECO:0008006" key="7">
    <source>
        <dbReference type="Google" id="ProtNLM"/>
    </source>
</evidence>
<dbReference type="EMBL" id="FN648487">
    <property type="protein sequence ID" value="CBN74542.1"/>
    <property type="molecule type" value="Genomic_DNA"/>
</dbReference>
<evidence type="ECO:0000259" key="4">
    <source>
        <dbReference type="PROSITE" id="PS51278"/>
    </source>
</evidence>
<dbReference type="InterPro" id="IPR017932">
    <property type="entry name" value="GATase_2_dom"/>
</dbReference>
<evidence type="ECO:0000313" key="6">
    <source>
        <dbReference type="Proteomes" id="UP000002630"/>
    </source>
</evidence>
<dbReference type="eggNOG" id="KOG1268">
    <property type="taxonomic scope" value="Eukaryota"/>
</dbReference>
<proteinExistence type="predicted"/>
<feature type="compositionally biased region" description="Low complexity" evidence="2">
    <location>
        <begin position="222"/>
        <end position="233"/>
    </location>
</feature>
<dbReference type="InterPro" id="IPR029055">
    <property type="entry name" value="Ntn_hydrolases_N"/>
</dbReference>
<keyword evidence="6" id="KW-1185">Reference proteome</keyword>
<dbReference type="OrthoDB" id="14446at2759"/>
<reference evidence="5 6" key="1">
    <citation type="journal article" date="2010" name="Nature">
        <title>The Ectocarpus genome and the independent evolution of multicellularity in brown algae.</title>
        <authorList>
            <person name="Cock J.M."/>
            <person name="Sterck L."/>
            <person name="Rouze P."/>
            <person name="Scornet D."/>
            <person name="Allen A.E."/>
            <person name="Amoutzias G."/>
            <person name="Anthouard V."/>
            <person name="Artiguenave F."/>
            <person name="Aury J.M."/>
            <person name="Badger J.H."/>
            <person name="Beszteri B."/>
            <person name="Billiau K."/>
            <person name="Bonnet E."/>
            <person name="Bothwell J.H."/>
            <person name="Bowler C."/>
            <person name="Boyen C."/>
            <person name="Brownlee C."/>
            <person name="Carrano C.J."/>
            <person name="Charrier B."/>
            <person name="Cho G.Y."/>
            <person name="Coelho S.M."/>
            <person name="Collen J."/>
            <person name="Corre E."/>
            <person name="Da Silva C."/>
            <person name="Delage L."/>
            <person name="Delaroque N."/>
            <person name="Dittami S.M."/>
            <person name="Doulbeau S."/>
            <person name="Elias M."/>
            <person name="Farnham G."/>
            <person name="Gachon C.M."/>
            <person name="Gschloessl B."/>
            <person name="Heesch S."/>
            <person name="Jabbari K."/>
            <person name="Jubin C."/>
            <person name="Kawai H."/>
            <person name="Kimura K."/>
            <person name="Kloareg B."/>
            <person name="Kupper F.C."/>
            <person name="Lang D."/>
            <person name="Le Bail A."/>
            <person name="Leblanc C."/>
            <person name="Lerouge P."/>
            <person name="Lohr M."/>
            <person name="Lopez P.J."/>
            <person name="Martens C."/>
            <person name="Maumus F."/>
            <person name="Michel G."/>
            <person name="Miranda-Saavedra D."/>
            <person name="Morales J."/>
            <person name="Moreau H."/>
            <person name="Motomura T."/>
            <person name="Nagasato C."/>
            <person name="Napoli C.A."/>
            <person name="Nelson D.R."/>
            <person name="Nyvall-Collen P."/>
            <person name="Peters A.F."/>
            <person name="Pommier C."/>
            <person name="Potin P."/>
            <person name="Poulain J."/>
            <person name="Quesneville H."/>
            <person name="Read B."/>
            <person name="Rensing S.A."/>
            <person name="Ritter A."/>
            <person name="Rousvoal S."/>
            <person name="Samanta M."/>
            <person name="Samson G."/>
            <person name="Schroeder D.C."/>
            <person name="Segurens B."/>
            <person name="Strittmatter M."/>
            <person name="Tonon T."/>
            <person name="Tregear J.W."/>
            <person name="Valentin K."/>
            <person name="von Dassow P."/>
            <person name="Yamagishi T."/>
            <person name="Van de Peer Y."/>
            <person name="Wincker P."/>
        </authorList>
    </citation>
    <scope>NUCLEOTIDE SEQUENCE [LARGE SCALE GENOMIC DNA]</scope>
    <source>
        <strain evidence="6">Ec32 / CCAP1310/4</strain>
    </source>
</reference>
<dbReference type="GO" id="GO:0005737">
    <property type="term" value="C:cytoplasm"/>
    <property type="evidence" value="ECO:0007669"/>
    <property type="project" value="TreeGrafter"/>
</dbReference>
<dbReference type="STRING" id="2880.D8LKF2"/>
<evidence type="ECO:0000313" key="5">
    <source>
        <dbReference type="EMBL" id="CBN74542.1"/>
    </source>
</evidence>
<organism evidence="5 6">
    <name type="scientific">Ectocarpus siliculosus</name>
    <name type="common">Brown alga</name>
    <name type="synonym">Conferva siliculosa</name>
    <dbReference type="NCBI Taxonomy" id="2880"/>
    <lineage>
        <taxon>Eukaryota</taxon>
        <taxon>Sar</taxon>
        <taxon>Stramenopiles</taxon>
        <taxon>Ochrophyta</taxon>
        <taxon>PX clade</taxon>
        <taxon>Phaeophyceae</taxon>
        <taxon>Ectocarpales</taxon>
        <taxon>Ectocarpaceae</taxon>
        <taxon>Ectocarpus</taxon>
    </lineage>
</organism>
<dbReference type="GO" id="GO:0006751">
    <property type="term" value="P:glutathione catabolic process"/>
    <property type="evidence" value="ECO:0007669"/>
    <property type="project" value="TreeGrafter"/>
</dbReference>
<evidence type="ECO:0000256" key="2">
    <source>
        <dbReference type="SAM" id="MobiDB-lite"/>
    </source>
</evidence>
<gene>
    <name evidence="5" type="ORF">Esi_0030_0022</name>
</gene>
<dbReference type="PROSITE" id="PS51278">
    <property type="entry name" value="GATASE_TYPE_2"/>
    <property type="match status" value="1"/>
</dbReference>
<dbReference type="PANTHER" id="PTHR43187:SF1">
    <property type="entry name" value="GLUTAMINE AMIDOTRANSFERASE DUG3-RELATED"/>
    <property type="match status" value="1"/>
</dbReference>
<dbReference type="Proteomes" id="UP000002630">
    <property type="component" value="Linkage Group LG19"/>
</dbReference>
<dbReference type="InterPro" id="IPR026869">
    <property type="entry name" value="EgtC-like"/>
</dbReference>
<feature type="compositionally biased region" description="Low complexity" evidence="2">
    <location>
        <begin position="194"/>
        <end position="212"/>
    </location>
</feature>
<dbReference type="InterPro" id="IPR052373">
    <property type="entry name" value="Gamma-glu_amide_hydrolase"/>
</dbReference>
<keyword evidence="1" id="KW-0315">Glutamine amidotransferase</keyword>
<dbReference type="SUPFAM" id="SSF56235">
    <property type="entry name" value="N-terminal nucleophile aminohydrolases (Ntn hydrolases)"/>
    <property type="match status" value="1"/>
</dbReference>
<accession>D8LKF2</accession>
<name>D8LKF2_ECTSI</name>
<sequence>MGASVPMDVLVTKPEHSLVFQSRDASFHPGCADKRNIRVNGDGFGIAWYTPRRIEEGGCVVKFPTPAWSNTNLLNIAKFVESGLVFAHVRAASDGAVLVGNVNHENTHPFKYKRYTFMHNGGIPGFARMKRQLLAQLGDAAYLAVEGSTDSELCFAYFLDELPNTGDQLSAQEISKVLRRTIARIVSAVASLSASTCPPAPPTATTTAPSTSGHDGGPTTSPPDAASARGGSSASAAAPAMSLNFCVTDGRHIVCSRYRSHARQDPPSLFVLAGAGLACDEAGCLRLTAPVSLHRKAQHQPSAHVRSRSMKMTKIMTLLLLLLGVLILGSAHGSDNDNNNDNIINNDDDDDKTFSHDQEPVVVIEPSVLPGSNYGDSSSRPFQPLSSVDEDATTTTAASTHDRFEHVGCLKLAEEEMVSLGRIETKAEADIIPGVFGRDDMTPQQCAAICEGVGQDGFAVTRGNLCTCFAEADAGIFDGSKGGVCDAPCTGDSSQPCGGVGSFDVYRLSLTGGHDRNQLPRHATVTVESTGLPVNDETTTTADFTAGDAKTNNNIRQGTVKVKTFVSWWRPRQLTLVDASTLKLCKMARGGGVKSCQDMPLDSSTEVVRVESKHGRPRKDGRFVFRVSTGIPRGLTNKRWELDAGSSADLDTLMSVLEGVTTPDFEKEADVFADTPRAGDLGDSFKFSMELGPFTFAPTPAFRGDSISIDDYPLIPGQFLSTAPVVNSANLEVTEVGDLILRQGDIPAYPTNDTPLWAHRVTGSVGYTANGGLGCAVEAWWERATNGGEDMGIPVHLAVKNGRWRVGRGWMCTLGRSPRVAGGWRVHLPWDSHGKALKAASLQVRDGSVVMATEDGHILWSSSPSP</sequence>
<dbReference type="SMART" id="SM00321">
    <property type="entry name" value="WSC"/>
    <property type="match status" value="1"/>
</dbReference>
<feature type="compositionally biased region" description="Polar residues" evidence="2">
    <location>
        <begin position="374"/>
        <end position="386"/>
    </location>
</feature>
<dbReference type="InParanoid" id="D8LKF2"/>
<evidence type="ECO:0000259" key="3">
    <source>
        <dbReference type="PROSITE" id="PS51212"/>
    </source>
</evidence>
<feature type="domain" description="Glutamine amidotransferase type-2" evidence="4">
    <location>
        <begin position="1"/>
        <end position="276"/>
    </location>
</feature>
<dbReference type="Pfam" id="PF13230">
    <property type="entry name" value="GATase_4"/>
    <property type="match status" value="1"/>
</dbReference>
<feature type="region of interest" description="Disordered" evidence="2">
    <location>
        <begin position="367"/>
        <end position="397"/>
    </location>
</feature>
<dbReference type="PROSITE" id="PS51212">
    <property type="entry name" value="WSC"/>
    <property type="match status" value="1"/>
</dbReference>
<dbReference type="Gene3D" id="3.60.20.10">
    <property type="entry name" value="Glutamine Phosphoribosylpyrophosphate, subunit 1, domain 1"/>
    <property type="match status" value="1"/>
</dbReference>
<feature type="region of interest" description="Disordered" evidence="2">
    <location>
        <begin position="194"/>
        <end position="233"/>
    </location>
</feature>
<dbReference type="CDD" id="cd01908">
    <property type="entry name" value="YafJ"/>
    <property type="match status" value="1"/>
</dbReference>
<dbReference type="Pfam" id="PF01822">
    <property type="entry name" value="WSC"/>
    <property type="match status" value="1"/>
</dbReference>
<dbReference type="GO" id="GO:0008242">
    <property type="term" value="F:omega peptidase activity"/>
    <property type="evidence" value="ECO:0007669"/>
    <property type="project" value="TreeGrafter"/>
</dbReference>
<dbReference type="PANTHER" id="PTHR43187">
    <property type="entry name" value="GLUTAMINE AMIDOTRANSFERASE DUG3-RELATED"/>
    <property type="match status" value="1"/>
</dbReference>
<feature type="domain" description="WSC" evidence="3">
    <location>
        <begin position="403"/>
        <end position="509"/>
    </location>
</feature>
<dbReference type="EMBL" id="FN649744">
    <property type="protein sequence ID" value="CBN74542.1"/>
    <property type="molecule type" value="Genomic_DNA"/>
</dbReference>